<name>A0A8H8TXQ4_9HELO</name>
<evidence type="ECO:0000259" key="1">
    <source>
        <dbReference type="PROSITE" id="PS50097"/>
    </source>
</evidence>
<protein>
    <recommendedName>
        <fullName evidence="1">BTB domain-containing protein</fullName>
    </recommendedName>
</protein>
<dbReference type="EMBL" id="QGMH01000073">
    <property type="protein sequence ID" value="TVY26289.1"/>
    <property type="molecule type" value="Genomic_DNA"/>
</dbReference>
<dbReference type="PROSITE" id="PS50097">
    <property type="entry name" value="BTB"/>
    <property type="match status" value="1"/>
</dbReference>
<evidence type="ECO:0000313" key="2">
    <source>
        <dbReference type="EMBL" id="TVY26289.1"/>
    </source>
</evidence>
<dbReference type="InterPro" id="IPR000210">
    <property type="entry name" value="BTB/POZ_dom"/>
</dbReference>
<dbReference type="OrthoDB" id="194443at2759"/>
<dbReference type="Gene3D" id="3.30.710.10">
    <property type="entry name" value="Potassium Channel Kv1.1, Chain A"/>
    <property type="match status" value="1"/>
</dbReference>
<reference evidence="2 3" key="1">
    <citation type="submission" date="2018-05" db="EMBL/GenBank/DDBJ databases">
        <title>Genome sequencing and assembly of the regulated plant pathogen Lachnellula willkommii and related sister species for the development of diagnostic species identification markers.</title>
        <authorList>
            <person name="Giroux E."/>
            <person name="Bilodeau G."/>
        </authorList>
    </citation>
    <scope>NUCLEOTIDE SEQUENCE [LARGE SCALE GENOMIC DNA]</scope>
    <source>
        <strain evidence="2 3">CBS 185.66</strain>
    </source>
</reference>
<dbReference type="InterPro" id="IPR011333">
    <property type="entry name" value="SKP1/BTB/POZ_sf"/>
</dbReference>
<sequence length="230" mass="25914">MASVKSEERLLDATFNDFATLLLSLYSGPQVTIRIGSESHEYKLPKALLCKQSSYFEAMFEGPFKEGKDFEVLVQWICLGRVVFRECAPDIDITTAIEFARLADMCCITGIESMMAEHIKAVILTNPAPEDRQYEGWRAPDTHAHCLTSEHIISAVALPEGHPVRAILAAATVEGYLGQRMYKFEKEASSVPEFAFDLLKALRTTTETIRGKPTTFEDPISQERFKLMRR</sequence>
<dbReference type="RefSeq" id="XP_031005077.1">
    <property type="nucleotide sequence ID" value="XM_031150740.1"/>
</dbReference>
<dbReference type="GeneID" id="41985994"/>
<dbReference type="Proteomes" id="UP000431533">
    <property type="component" value="Unassembled WGS sequence"/>
</dbReference>
<feature type="domain" description="BTB" evidence="1">
    <location>
        <begin position="29"/>
        <end position="86"/>
    </location>
</feature>
<proteinExistence type="predicted"/>
<dbReference type="CDD" id="cd18186">
    <property type="entry name" value="BTB_POZ_ZBTB_KLHL-like"/>
    <property type="match status" value="1"/>
</dbReference>
<comment type="caution">
    <text evidence="2">The sequence shown here is derived from an EMBL/GenBank/DDBJ whole genome shotgun (WGS) entry which is preliminary data.</text>
</comment>
<keyword evidence="3" id="KW-1185">Reference proteome</keyword>
<gene>
    <name evidence="2" type="ORF">LHYA1_G005796</name>
</gene>
<organism evidence="2 3">
    <name type="scientific">Lachnellula hyalina</name>
    <dbReference type="NCBI Taxonomy" id="1316788"/>
    <lineage>
        <taxon>Eukaryota</taxon>
        <taxon>Fungi</taxon>
        <taxon>Dikarya</taxon>
        <taxon>Ascomycota</taxon>
        <taxon>Pezizomycotina</taxon>
        <taxon>Leotiomycetes</taxon>
        <taxon>Helotiales</taxon>
        <taxon>Lachnaceae</taxon>
        <taxon>Lachnellula</taxon>
    </lineage>
</organism>
<dbReference type="AlphaFoldDB" id="A0A8H8TXQ4"/>
<accession>A0A8H8TXQ4</accession>
<dbReference type="SUPFAM" id="SSF54695">
    <property type="entry name" value="POZ domain"/>
    <property type="match status" value="1"/>
</dbReference>
<evidence type="ECO:0000313" key="3">
    <source>
        <dbReference type="Proteomes" id="UP000431533"/>
    </source>
</evidence>